<name>A0A556QIY9_9BACT</name>
<feature type="transmembrane region" description="Helical" evidence="7">
    <location>
        <begin position="649"/>
        <end position="671"/>
    </location>
</feature>
<dbReference type="CDD" id="cd06261">
    <property type="entry name" value="TM_PBP2"/>
    <property type="match status" value="1"/>
</dbReference>
<evidence type="ECO:0000256" key="1">
    <source>
        <dbReference type="ARBA" id="ARBA00004651"/>
    </source>
</evidence>
<dbReference type="PROSITE" id="PS50928">
    <property type="entry name" value="ABC_TM1"/>
    <property type="match status" value="1"/>
</dbReference>
<dbReference type="Pfam" id="PF01547">
    <property type="entry name" value="SBP_bac_1"/>
    <property type="match status" value="1"/>
</dbReference>
<feature type="transmembrane region" description="Helical" evidence="7">
    <location>
        <begin position="702"/>
        <end position="722"/>
    </location>
</feature>
<keyword evidence="3" id="KW-1003">Cell membrane</keyword>
<comment type="caution">
    <text evidence="9">The sequence shown here is derived from an EMBL/GenBank/DDBJ whole genome shotgun (WGS) entry which is preliminary data.</text>
</comment>
<evidence type="ECO:0000313" key="9">
    <source>
        <dbReference type="EMBL" id="TSJ76615.1"/>
    </source>
</evidence>
<sequence>MRRSAAALFVVCFFVCLVARVSLRAETTPRELDIPVLVAGYGAAFFEETAREFESLRPDLKVRIHGNPRINDQVRIRVMAGDDPDATDAVLLYPNLIKAGRILDLAPYLDGPNWEGDARWRDTFLPGVLERWTSPAAVTNSGETTAAPPVAAPVYGLPFAHAVWTIFYDKKRFRENGWEVPRTWDEFFILCEKMERADVSPLSLPGVFMRYGDAFLRAAHYNLVGPDGWRSYNQLEAGARTDPRFIRAAGILQRLATRHLVKGWEGMTHTAAQLAFIDGRAAMTISASWFASEMRGKLPAGFELGAMNLPVFAEGIAPVDTIQTQSAYYFLFTCGDKEQERATVDFFRFLTSRERAKRFAQLVDSPVALRAVGPDDYSPLMRDTAALIAKATGSFDAAPPTSATNLAVINQALTDARYRLMTGRITPEEFGARLESAATAARAREINPDNVETRHGFAAAALLLVLAALVAWLVWIKCAKGRRSAPAQASSSEHLGRLRGSLAMGFVGPSLLLFGAFVVLPGLASFIWAFTRWDGLGERTWAGLFNFRWLLLESDVFWFALRNNLFLMIAPALVVVPAALFFAALIHRGVWGGAVFRVVFLFPNMLGGIAATLLWMSAYDPHGGLVNTALVKLGFESFEGFAWLSQAHLYAALLPIYLWMACGFNLVLYLAAMQGISPDLYEAADLEGASPARQFFTITLPLIWEVLVISAVFLVIGGLNAFEMIWLLTSQDPASGSHTLSTLMVSTMFQEFQVGRATAIAVMMFVLVLVGSAAVMRALRRDTVEM</sequence>
<feature type="transmembrane region" description="Helical" evidence="7">
    <location>
        <begin position="598"/>
        <end position="618"/>
    </location>
</feature>
<dbReference type="GO" id="GO:0055085">
    <property type="term" value="P:transmembrane transport"/>
    <property type="evidence" value="ECO:0007669"/>
    <property type="project" value="InterPro"/>
</dbReference>
<evidence type="ECO:0000256" key="4">
    <source>
        <dbReference type="ARBA" id="ARBA00022692"/>
    </source>
</evidence>
<dbReference type="GO" id="GO:0005886">
    <property type="term" value="C:plasma membrane"/>
    <property type="evidence" value="ECO:0007669"/>
    <property type="project" value="UniProtKB-SubCell"/>
</dbReference>
<organism evidence="9 10">
    <name type="scientific">Rariglobus hedericola</name>
    <dbReference type="NCBI Taxonomy" id="2597822"/>
    <lineage>
        <taxon>Bacteria</taxon>
        <taxon>Pseudomonadati</taxon>
        <taxon>Verrucomicrobiota</taxon>
        <taxon>Opitutia</taxon>
        <taxon>Opitutales</taxon>
        <taxon>Opitutaceae</taxon>
        <taxon>Rariglobus</taxon>
    </lineage>
</organism>
<dbReference type="InterPro" id="IPR051393">
    <property type="entry name" value="ABC_transporter_permease"/>
</dbReference>
<dbReference type="Pfam" id="PF00528">
    <property type="entry name" value="BPD_transp_1"/>
    <property type="match status" value="1"/>
</dbReference>
<dbReference type="InterPro" id="IPR000515">
    <property type="entry name" value="MetI-like"/>
</dbReference>
<evidence type="ECO:0000256" key="3">
    <source>
        <dbReference type="ARBA" id="ARBA00022475"/>
    </source>
</evidence>
<dbReference type="PANTHER" id="PTHR30193">
    <property type="entry name" value="ABC TRANSPORTER PERMEASE PROTEIN"/>
    <property type="match status" value="1"/>
</dbReference>
<dbReference type="SUPFAM" id="SSF53850">
    <property type="entry name" value="Periplasmic binding protein-like II"/>
    <property type="match status" value="1"/>
</dbReference>
<keyword evidence="4 7" id="KW-0812">Transmembrane</keyword>
<comment type="similarity">
    <text evidence="7">Belongs to the binding-protein-dependent transport system permease family.</text>
</comment>
<dbReference type="Proteomes" id="UP000315648">
    <property type="component" value="Unassembled WGS sequence"/>
</dbReference>
<dbReference type="EMBL" id="VMBG01000002">
    <property type="protein sequence ID" value="TSJ76615.1"/>
    <property type="molecule type" value="Genomic_DNA"/>
</dbReference>
<dbReference type="OrthoDB" id="94797at2"/>
<feature type="transmembrane region" description="Helical" evidence="7">
    <location>
        <begin position="502"/>
        <end position="530"/>
    </location>
</feature>
<evidence type="ECO:0000256" key="2">
    <source>
        <dbReference type="ARBA" id="ARBA00022448"/>
    </source>
</evidence>
<evidence type="ECO:0000256" key="6">
    <source>
        <dbReference type="ARBA" id="ARBA00023136"/>
    </source>
</evidence>
<gene>
    <name evidence="9" type="ORF">FPL22_10820</name>
</gene>
<keyword evidence="2 7" id="KW-0813">Transport</keyword>
<reference evidence="9 10" key="1">
    <citation type="submission" date="2019-07" db="EMBL/GenBank/DDBJ databases">
        <title>Description of 53C-WASEF.</title>
        <authorList>
            <person name="Pitt A."/>
            <person name="Hahn M.W."/>
        </authorList>
    </citation>
    <scope>NUCLEOTIDE SEQUENCE [LARGE SCALE GENOMIC DNA]</scope>
    <source>
        <strain evidence="9 10">53C-WASEF</strain>
    </source>
</reference>
<feature type="transmembrane region" description="Helical" evidence="7">
    <location>
        <begin position="456"/>
        <end position="476"/>
    </location>
</feature>
<evidence type="ECO:0000313" key="10">
    <source>
        <dbReference type="Proteomes" id="UP000315648"/>
    </source>
</evidence>
<keyword evidence="5 7" id="KW-1133">Transmembrane helix</keyword>
<feature type="domain" description="ABC transmembrane type-1" evidence="8">
    <location>
        <begin position="561"/>
        <end position="775"/>
    </location>
</feature>
<proteinExistence type="inferred from homology"/>
<dbReference type="AlphaFoldDB" id="A0A556QIY9"/>
<dbReference type="InterPro" id="IPR006059">
    <property type="entry name" value="SBP"/>
</dbReference>
<evidence type="ECO:0000259" key="8">
    <source>
        <dbReference type="PROSITE" id="PS50928"/>
    </source>
</evidence>
<dbReference type="InterPro" id="IPR035906">
    <property type="entry name" value="MetI-like_sf"/>
</dbReference>
<evidence type="ECO:0000256" key="5">
    <source>
        <dbReference type="ARBA" id="ARBA00022989"/>
    </source>
</evidence>
<dbReference type="PANTHER" id="PTHR30193:SF41">
    <property type="entry name" value="DIACETYLCHITOBIOSE UPTAKE SYSTEM PERMEASE PROTEIN NGCF"/>
    <property type="match status" value="1"/>
</dbReference>
<keyword evidence="10" id="KW-1185">Reference proteome</keyword>
<dbReference type="Gene3D" id="3.40.190.10">
    <property type="entry name" value="Periplasmic binding protein-like II"/>
    <property type="match status" value="2"/>
</dbReference>
<comment type="subcellular location">
    <subcellularLocation>
        <location evidence="1 7">Cell membrane</location>
        <topology evidence="1 7">Multi-pass membrane protein</topology>
    </subcellularLocation>
</comment>
<dbReference type="Gene3D" id="1.10.3720.10">
    <property type="entry name" value="MetI-like"/>
    <property type="match status" value="1"/>
</dbReference>
<dbReference type="SUPFAM" id="SSF161098">
    <property type="entry name" value="MetI-like"/>
    <property type="match status" value="1"/>
</dbReference>
<accession>A0A556QIY9</accession>
<feature type="transmembrane region" description="Helical" evidence="7">
    <location>
        <begin position="757"/>
        <end position="779"/>
    </location>
</feature>
<keyword evidence="6 7" id="KW-0472">Membrane</keyword>
<feature type="transmembrane region" description="Helical" evidence="7">
    <location>
        <begin position="565"/>
        <end position="586"/>
    </location>
</feature>
<protein>
    <submittedName>
        <fullName evidence="9">Extracellular solute-binding protein</fullName>
    </submittedName>
</protein>
<evidence type="ECO:0000256" key="7">
    <source>
        <dbReference type="RuleBase" id="RU363032"/>
    </source>
</evidence>